<evidence type="ECO:0000313" key="1">
    <source>
        <dbReference type="EMBL" id="PNV64211.1"/>
    </source>
</evidence>
<evidence type="ECO:0000313" key="2">
    <source>
        <dbReference type="Proteomes" id="UP000236488"/>
    </source>
</evidence>
<dbReference type="Proteomes" id="UP000236488">
    <property type="component" value="Unassembled WGS sequence"/>
</dbReference>
<dbReference type="GO" id="GO:0006354">
    <property type="term" value="P:DNA-templated transcription elongation"/>
    <property type="evidence" value="ECO:0007669"/>
    <property type="project" value="InterPro"/>
</dbReference>
<gene>
    <name evidence="1" type="ORF">C2L80_13175</name>
</gene>
<dbReference type="Gene3D" id="3.30.70.940">
    <property type="entry name" value="NusG, N-terminal domain"/>
    <property type="match status" value="1"/>
</dbReference>
<dbReference type="EMBL" id="PPEL01000142">
    <property type="protein sequence ID" value="PNV64211.1"/>
    <property type="molecule type" value="Genomic_DNA"/>
</dbReference>
<organism evidence="1 2">
    <name type="scientific">Rubneribacter badeniensis</name>
    <dbReference type="NCBI Taxonomy" id="2070688"/>
    <lineage>
        <taxon>Bacteria</taxon>
        <taxon>Bacillati</taxon>
        <taxon>Actinomycetota</taxon>
        <taxon>Coriobacteriia</taxon>
        <taxon>Eggerthellales</taxon>
        <taxon>Eggerthellaceae</taxon>
        <taxon>Rubneribacter</taxon>
    </lineage>
</organism>
<proteinExistence type="predicted"/>
<sequence length="198" mass="21653">MYVQAEAMPCAPQGLLSPRLGTADEGGAVRWYAAYAGEGREAALAAKIGAALPAEALREAFCPRWEAIMKRRGAWLKVERPMFRGYALLASRDGRALARAVARLSFPVSLAGRRGRSLLPVEAEVQRWLEEALDSSHVLRASEGFIEDGRLVVERGPLVGQERRIRRIDRHKSLALVGLGGPEEGFLLRAALSVPRKS</sequence>
<dbReference type="InterPro" id="IPR036735">
    <property type="entry name" value="NGN_dom_sf"/>
</dbReference>
<dbReference type="RefSeq" id="WP_103263359.1">
    <property type="nucleotide sequence ID" value="NZ_PPEL01000142.1"/>
</dbReference>
<dbReference type="SUPFAM" id="SSF82679">
    <property type="entry name" value="N-utilization substance G protein NusG, N-terminal domain"/>
    <property type="match status" value="1"/>
</dbReference>
<comment type="caution">
    <text evidence="1">The sequence shown here is derived from an EMBL/GenBank/DDBJ whole genome shotgun (WGS) entry which is preliminary data.</text>
</comment>
<dbReference type="AlphaFoldDB" id="A0A2K2U1N8"/>
<reference evidence="1 2" key="1">
    <citation type="journal article" date="2018" name="Int. J. Syst. Evol. Microbiol.">
        <title>Rubneribacter badeniensis gen. nov., sp. nov. and Enteroscipio rubneri gen. nov., sp. nov., new members of the Eggerthellaceae isolated from human faeces.</title>
        <authorList>
            <person name="Danylec N."/>
            <person name="Gobl A."/>
            <person name="Stoll D.A."/>
            <person name="Hetzer B."/>
            <person name="Kulling S.E."/>
            <person name="Huch M."/>
        </authorList>
    </citation>
    <scope>NUCLEOTIDE SEQUENCE [LARGE SCALE GENOMIC DNA]</scope>
    <source>
        <strain evidence="1 2">ResAG-85</strain>
    </source>
</reference>
<protein>
    <recommendedName>
        <fullName evidence="3">Antitermination protein NusG</fullName>
    </recommendedName>
</protein>
<keyword evidence="2" id="KW-1185">Reference proteome</keyword>
<evidence type="ECO:0008006" key="3">
    <source>
        <dbReference type="Google" id="ProtNLM"/>
    </source>
</evidence>
<accession>A0A2K2U1N8</accession>
<name>A0A2K2U1N8_9ACTN</name>